<comment type="caution">
    <text evidence="7">The sequence shown here is derived from an EMBL/GenBank/DDBJ whole genome shotgun (WGS) entry which is preliminary data.</text>
</comment>
<proteinExistence type="predicted"/>
<feature type="transmembrane region" description="Helical" evidence="5">
    <location>
        <begin position="50"/>
        <end position="76"/>
    </location>
</feature>
<evidence type="ECO:0000256" key="1">
    <source>
        <dbReference type="ARBA" id="ARBA00004141"/>
    </source>
</evidence>
<evidence type="ECO:0000256" key="3">
    <source>
        <dbReference type="ARBA" id="ARBA00022989"/>
    </source>
</evidence>
<feature type="transmembrane region" description="Helical" evidence="5">
    <location>
        <begin position="172"/>
        <end position="191"/>
    </location>
</feature>
<dbReference type="EMBL" id="JBHRSD010000002">
    <property type="protein sequence ID" value="MFC3031345.1"/>
    <property type="molecule type" value="Genomic_DNA"/>
</dbReference>
<keyword evidence="3 5" id="KW-1133">Transmembrane helix</keyword>
<comment type="subcellular location">
    <subcellularLocation>
        <location evidence="1">Membrane</location>
        <topology evidence="1">Multi-pass membrane protein</topology>
    </subcellularLocation>
</comment>
<dbReference type="RefSeq" id="WP_377120482.1">
    <property type="nucleotide sequence ID" value="NZ_JBHRSD010000002.1"/>
</dbReference>
<feature type="transmembrane region" description="Helical" evidence="5">
    <location>
        <begin position="88"/>
        <end position="106"/>
    </location>
</feature>
<accession>A0ABV7CFH4</accession>
<feature type="domain" description="Peptidase S54 rhomboid" evidence="6">
    <location>
        <begin position="47"/>
        <end position="187"/>
    </location>
</feature>
<evidence type="ECO:0000313" key="8">
    <source>
        <dbReference type="Proteomes" id="UP001595453"/>
    </source>
</evidence>
<dbReference type="Gene3D" id="1.20.1540.10">
    <property type="entry name" value="Rhomboid-like"/>
    <property type="match status" value="1"/>
</dbReference>
<dbReference type="InterPro" id="IPR022764">
    <property type="entry name" value="Peptidase_S54_rhomboid_dom"/>
</dbReference>
<evidence type="ECO:0000259" key="6">
    <source>
        <dbReference type="Pfam" id="PF01694"/>
    </source>
</evidence>
<dbReference type="SUPFAM" id="SSF144091">
    <property type="entry name" value="Rhomboid-like"/>
    <property type="match status" value="1"/>
</dbReference>
<feature type="transmembrane region" description="Helical" evidence="5">
    <location>
        <begin position="141"/>
        <end position="160"/>
    </location>
</feature>
<dbReference type="EC" id="3.4.21.-" evidence="7"/>
<dbReference type="GO" id="GO:0016787">
    <property type="term" value="F:hydrolase activity"/>
    <property type="evidence" value="ECO:0007669"/>
    <property type="project" value="UniProtKB-KW"/>
</dbReference>
<dbReference type="InterPro" id="IPR035952">
    <property type="entry name" value="Rhomboid-like_sf"/>
</dbReference>
<gene>
    <name evidence="7" type="primary">rrtA</name>
    <name evidence="7" type="ORF">ACFOEE_02235</name>
</gene>
<reference evidence="8" key="1">
    <citation type="journal article" date="2019" name="Int. J. Syst. Evol. Microbiol.">
        <title>The Global Catalogue of Microorganisms (GCM) 10K type strain sequencing project: providing services to taxonomists for standard genome sequencing and annotation.</title>
        <authorList>
            <consortium name="The Broad Institute Genomics Platform"/>
            <consortium name="The Broad Institute Genome Sequencing Center for Infectious Disease"/>
            <person name="Wu L."/>
            <person name="Ma J."/>
        </authorList>
    </citation>
    <scope>NUCLEOTIDE SEQUENCE [LARGE SCALE GENOMIC DNA]</scope>
    <source>
        <strain evidence="8">KCTC 42730</strain>
    </source>
</reference>
<keyword evidence="8" id="KW-1185">Reference proteome</keyword>
<keyword evidence="7" id="KW-0378">Hydrolase</keyword>
<evidence type="ECO:0000256" key="2">
    <source>
        <dbReference type="ARBA" id="ARBA00022692"/>
    </source>
</evidence>
<feature type="transmembrane region" description="Helical" evidence="5">
    <location>
        <begin position="112"/>
        <end position="129"/>
    </location>
</feature>
<dbReference type="Pfam" id="PF01694">
    <property type="entry name" value="Rhomboid"/>
    <property type="match status" value="1"/>
</dbReference>
<evidence type="ECO:0000256" key="5">
    <source>
        <dbReference type="SAM" id="Phobius"/>
    </source>
</evidence>
<evidence type="ECO:0000256" key="4">
    <source>
        <dbReference type="ARBA" id="ARBA00023136"/>
    </source>
</evidence>
<keyword evidence="4 5" id="KW-0472">Membrane</keyword>
<protein>
    <submittedName>
        <fullName evidence="7">Rhombosortase</fullName>
        <ecNumber evidence="7">3.4.21.-</ecNumber>
    </submittedName>
</protein>
<keyword evidence="2 5" id="KW-0812">Transmembrane</keyword>
<sequence length="202" mass="22209">MRISMFNLPLAKKYLLGPVLLILIAVVIQFTALNELLTFNRQSIDNGAYWLIWTGQFTHANSMHLLLNGLGIVFIWLLHGEYYNPISYLKYVAVLALTTGLGIYWFCPDIGIYTGLSGLLHGVILFGTLEDIARKRKDGWLLLLGVCAKLVWEQIVGPSADVSALIESTVATDAHLIGALSGVGLFLLVNATRIQNALKKPA</sequence>
<name>A0ABV7CFH4_9GAMM</name>
<dbReference type="NCBIfam" id="TIGR03902">
    <property type="entry name" value="rhom_GG_sort"/>
    <property type="match status" value="1"/>
</dbReference>
<dbReference type="Proteomes" id="UP001595453">
    <property type="component" value="Unassembled WGS sequence"/>
</dbReference>
<dbReference type="InterPro" id="IPR023826">
    <property type="entry name" value="Rhom-like_SP_proteobac"/>
</dbReference>
<evidence type="ECO:0000313" key="7">
    <source>
        <dbReference type="EMBL" id="MFC3031345.1"/>
    </source>
</evidence>
<organism evidence="7 8">
    <name type="scientific">Pseudoalteromonas fenneropenaei</name>
    <dbReference type="NCBI Taxonomy" id="1737459"/>
    <lineage>
        <taxon>Bacteria</taxon>
        <taxon>Pseudomonadati</taxon>
        <taxon>Pseudomonadota</taxon>
        <taxon>Gammaproteobacteria</taxon>
        <taxon>Alteromonadales</taxon>
        <taxon>Pseudoalteromonadaceae</taxon>
        <taxon>Pseudoalteromonas</taxon>
    </lineage>
</organism>